<dbReference type="EMBL" id="JAHLDG010000007">
    <property type="protein sequence ID" value="MBU3219572.1"/>
    <property type="molecule type" value="Genomic_DNA"/>
</dbReference>
<evidence type="ECO:0000313" key="2">
    <source>
        <dbReference type="Proteomes" id="UP000740830"/>
    </source>
</evidence>
<dbReference type="RefSeq" id="WP_216131653.1">
    <property type="nucleotide sequence ID" value="NZ_JAHLDG010000007.1"/>
</dbReference>
<dbReference type="PANTHER" id="PTHR35788:SF1">
    <property type="entry name" value="EXPORTED PROTEIN"/>
    <property type="match status" value="1"/>
</dbReference>
<proteinExistence type="predicted"/>
<keyword evidence="2" id="KW-1185">Reference proteome</keyword>
<dbReference type="InterPro" id="IPR007391">
    <property type="entry name" value="Vancomycin_resist_VanW"/>
</dbReference>
<organism evidence="1 2">
    <name type="scientific">Clostridium algidicarnis</name>
    <dbReference type="NCBI Taxonomy" id="37659"/>
    <lineage>
        <taxon>Bacteria</taxon>
        <taxon>Bacillati</taxon>
        <taxon>Bacillota</taxon>
        <taxon>Clostridia</taxon>
        <taxon>Eubacteriales</taxon>
        <taxon>Clostridiaceae</taxon>
        <taxon>Clostridium</taxon>
    </lineage>
</organism>
<comment type="caution">
    <text evidence="1">The sequence shown here is derived from an EMBL/GenBank/DDBJ whole genome shotgun (WGS) entry which is preliminary data.</text>
</comment>
<gene>
    <name evidence="1" type="ORF">KPL27_05560</name>
</gene>
<name>A0ABS6C276_9CLOT</name>
<protein>
    <submittedName>
        <fullName evidence="1">VanW family protein</fullName>
    </submittedName>
</protein>
<dbReference type="PANTHER" id="PTHR35788">
    <property type="entry name" value="EXPORTED PROTEIN-RELATED"/>
    <property type="match status" value="1"/>
</dbReference>
<dbReference type="Proteomes" id="UP000740830">
    <property type="component" value="Unassembled WGS sequence"/>
</dbReference>
<accession>A0ABS6C276</accession>
<reference evidence="1 2" key="1">
    <citation type="submission" date="2021-06" db="EMBL/GenBank/DDBJ databases">
        <title>Clostridia strains as spoilage organisms.</title>
        <authorList>
            <person name="Wambui J."/>
            <person name="Stephan R."/>
            <person name="Stevens M.J.A."/>
        </authorList>
    </citation>
    <scope>NUCLEOTIDE SEQUENCE [LARGE SCALE GENOMIC DNA]</scope>
    <source>
        <strain evidence="1 2">CM013</strain>
    </source>
</reference>
<dbReference type="InterPro" id="IPR052913">
    <property type="entry name" value="Glycopeptide_resist_protein"/>
</dbReference>
<sequence length="274" mass="31937">MGRKLFCELCPLFYEISVKKERLKRYIRWILDNNKYASEKGEGKLPVLLYSHNSLIRRKLGNVDIQLQENKATNLKLSAPKVNGILIKPGQTFSFWKTVECCSKKKGYLEGLTIKNGSPSKGIGGGMCQFTNLIHWMILHSPLEIIEYHHHNEFDLFPDFNRVIPFGTGTSIVFNYLDYCFKNNTENTYQLITYVTDKHLCGELRALNKEAKSYHIIEKDLYFSEEDGIYYRNNKIYRKVVDKVTGNIIKEELIMSNHSEVLYDSKFIKPELIK</sequence>
<dbReference type="Pfam" id="PF04294">
    <property type="entry name" value="VanW"/>
    <property type="match status" value="1"/>
</dbReference>
<evidence type="ECO:0000313" key="1">
    <source>
        <dbReference type="EMBL" id="MBU3219572.1"/>
    </source>
</evidence>